<dbReference type="SUPFAM" id="SSF56747">
    <property type="entry name" value="Prim-pol domain"/>
    <property type="match status" value="1"/>
</dbReference>
<keyword evidence="5" id="KW-1185">Reference proteome</keyword>
<dbReference type="InterPro" id="IPR015330">
    <property type="entry name" value="DNA_primase/pol_bifunc_N"/>
</dbReference>
<evidence type="ECO:0000313" key="5">
    <source>
        <dbReference type="Proteomes" id="UP001596317"/>
    </source>
</evidence>
<gene>
    <name evidence="3" type="ORF">ACFP90_26885</name>
    <name evidence="4" type="ORF">ACFP90_28250</name>
</gene>
<dbReference type="EMBL" id="JBHSWB010000004">
    <property type="protein sequence ID" value="MFC6663889.1"/>
    <property type="molecule type" value="Genomic_DNA"/>
</dbReference>
<evidence type="ECO:0000259" key="2">
    <source>
        <dbReference type="SMART" id="SM00943"/>
    </source>
</evidence>
<dbReference type="SMART" id="SM00943">
    <property type="entry name" value="Prim-Pol"/>
    <property type="match status" value="1"/>
</dbReference>
<dbReference type="RefSeq" id="WP_380059301.1">
    <property type="nucleotide sequence ID" value="NZ_JBHSWB010000004.1"/>
</dbReference>
<evidence type="ECO:0000313" key="4">
    <source>
        <dbReference type="EMBL" id="MFC6663889.1"/>
    </source>
</evidence>
<evidence type="ECO:0000256" key="1">
    <source>
        <dbReference type="SAM" id="MobiDB-lite"/>
    </source>
</evidence>
<proteinExistence type="predicted"/>
<sequence>MTLLDAGLAALDHGWSLCPIQAGNPHRPASDKDPHMEALSRTGYTDPHTRKVVWRPLQHTPPSEAVLRAWLKCPYVGLALVTGERSGVVTLDFDGEAGQQLVGTLGLTPHTRTPSGGFHLRVPHPGWRVSTLASKNTAKLPPGLDIRGDGGLAVLPPTTSCKGTYEALRDPFDLIDARQLPLALREAAGLTAPVVRVAPAVPVTVPPADRFPADRILFLALTKLGEGEGRNNTGYWLARALHNNFYVEDEILAIGRSFVDQTGETNAKGQREPYTYAEFQASTKQALRLEREPWLPTRDKTTRPQRVKVTDELQEAWPSLDWSQRARRRAAGPDVGPKGATGKDHDLFALVRRRERRCAGRGPGGLPVPWRAPQ</sequence>
<organism evidence="4 5">
    <name type="scientific">Deinococcus multiflagellatus</name>
    <dbReference type="NCBI Taxonomy" id="1656887"/>
    <lineage>
        <taxon>Bacteria</taxon>
        <taxon>Thermotogati</taxon>
        <taxon>Deinococcota</taxon>
        <taxon>Deinococci</taxon>
        <taxon>Deinococcales</taxon>
        <taxon>Deinococcaceae</taxon>
        <taxon>Deinococcus</taxon>
    </lineage>
</organism>
<feature type="domain" description="DNA primase/polymerase bifunctional N-terminal" evidence="2">
    <location>
        <begin position="7"/>
        <end position="184"/>
    </location>
</feature>
<accession>A0ABW1ZV55</accession>
<name>A0ABW1ZV55_9DEIO</name>
<evidence type="ECO:0000313" key="3">
    <source>
        <dbReference type="EMBL" id="MFC6663642.1"/>
    </source>
</evidence>
<feature type="region of interest" description="Disordered" evidence="1">
    <location>
        <begin position="324"/>
        <end position="348"/>
    </location>
</feature>
<dbReference type="Pfam" id="PF09250">
    <property type="entry name" value="Prim-Pol"/>
    <property type="match status" value="1"/>
</dbReference>
<reference evidence="4" key="3">
    <citation type="submission" date="2024-09" db="EMBL/GenBank/DDBJ databases">
        <authorList>
            <person name="Sun Q."/>
            <person name="Mori K."/>
        </authorList>
    </citation>
    <scope>NUCLEOTIDE SEQUENCE</scope>
    <source>
        <strain evidence="4">NBRC 112888</strain>
    </source>
</reference>
<comment type="caution">
    <text evidence="4">The sequence shown here is derived from an EMBL/GenBank/DDBJ whole genome shotgun (WGS) entry which is preliminary data.</text>
</comment>
<dbReference type="EMBL" id="JBHSWB010000004">
    <property type="protein sequence ID" value="MFC6663642.1"/>
    <property type="molecule type" value="Genomic_DNA"/>
</dbReference>
<protein>
    <submittedName>
        <fullName evidence="4">Bifunctional DNA primase/polymerase</fullName>
    </submittedName>
</protein>
<dbReference type="Proteomes" id="UP001596317">
    <property type="component" value="Unassembled WGS sequence"/>
</dbReference>
<reference evidence="5" key="2">
    <citation type="journal article" date="2019" name="Int. J. Syst. Evol. Microbiol.">
        <title>The Global Catalogue of Microorganisms (GCM) 10K type strain sequencing project: providing services to taxonomists for standard genome sequencing and annotation.</title>
        <authorList>
            <consortium name="The Broad Institute Genomics Platform"/>
            <consortium name="The Broad Institute Genome Sequencing Center for Infectious Disease"/>
            <person name="Wu L."/>
            <person name="Ma J."/>
        </authorList>
    </citation>
    <scope>NUCLEOTIDE SEQUENCE [LARGE SCALE GENOMIC DNA]</scope>
    <source>
        <strain evidence="5">CCUG 63830</strain>
    </source>
</reference>
<reference evidence="4" key="1">
    <citation type="journal article" date="2014" name="Int. J. Syst. Evol. Microbiol.">
        <title>Complete genome of a new Firmicutes species belonging to the dominant human colonic microbiota ('Ruminococcus bicirculans') reveals two chromosomes and a selective capacity to utilize plant glucans.</title>
        <authorList>
            <consortium name="NISC Comparative Sequencing Program"/>
            <person name="Wegmann U."/>
            <person name="Louis P."/>
            <person name="Goesmann A."/>
            <person name="Henrissat B."/>
            <person name="Duncan S.H."/>
            <person name="Flint H.J."/>
        </authorList>
    </citation>
    <scope>NUCLEOTIDE SEQUENCE</scope>
    <source>
        <strain evidence="4">NBRC 112888</strain>
    </source>
</reference>